<dbReference type="PANTHER" id="PTHR33641:SF15">
    <property type="entry name" value="AVR9_CF-9 RAPIDLY ELICITED PROTEIN"/>
    <property type="match status" value="1"/>
</dbReference>
<reference evidence="2" key="1">
    <citation type="submission" date="2023-07" db="EMBL/GenBank/DDBJ databases">
        <title>draft genome sequence of fig (Ficus carica).</title>
        <authorList>
            <person name="Takahashi T."/>
            <person name="Nishimura K."/>
        </authorList>
    </citation>
    <scope>NUCLEOTIDE SEQUENCE</scope>
</reference>
<sequence length="90" mass="9858">MNSMFSCFDAFCIEVLFGKTPTSTPRVSVSSSGDAKASQRNDRATAEKTIGKKLDGNGEFAEKAETKKPQKIRSVPEFDGLNCFETLVPY</sequence>
<accession>A0AA87ZEN6</accession>
<comment type="caution">
    <text evidence="2">The sequence shown here is derived from an EMBL/GenBank/DDBJ whole genome shotgun (WGS) entry which is preliminary data.</text>
</comment>
<feature type="compositionally biased region" description="Low complexity" evidence="1">
    <location>
        <begin position="21"/>
        <end position="32"/>
    </location>
</feature>
<dbReference type="EMBL" id="BTGU01000003">
    <property type="protein sequence ID" value="GMN31235.1"/>
    <property type="molecule type" value="Genomic_DNA"/>
</dbReference>
<dbReference type="AlphaFoldDB" id="A0AA87ZEN6"/>
<evidence type="ECO:0000313" key="3">
    <source>
        <dbReference type="Proteomes" id="UP001187192"/>
    </source>
</evidence>
<gene>
    <name evidence="2" type="ORF">TIFTF001_003170</name>
</gene>
<dbReference type="PANTHER" id="PTHR33641">
    <property type="entry name" value="OS06G0133500 PROTEIN"/>
    <property type="match status" value="1"/>
</dbReference>
<protein>
    <submittedName>
        <fullName evidence="2">Uncharacterized protein</fullName>
    </submittedName>
</protein>
<dbReference type="Proteomes" id="UP001187192">
    <property type="component" value="Unassembled WGS sequence"/>
</dbReference>
<keyword evidence="3" id="KW-1185">Reference proteome</keyword>
<dbReference type="Gramene" id="FCD_00010004-RA">
    <property type="protein sequence ID" value="FCD_00010004-RA:cds"/>
    <property type="gene ID" value="FCD_00010004"/>
</dbReference>
<feature type="region of interest" description="Disordered" evidence="1">
    <location>
        <begin position="21"/>
        <end position="48"/>
    </location>
</feature>
<evidence type="ECO:0000313" key="2">
    <source>
        <dbReference type="EMBL" id="GMN31235.1"/>
    </source>
</evidence>
<name>A0AA87ZEN6_FICCA</name>
<organism evidence="2 3">
    <name type="scientific">Ficus carica</name>
    <name type="common">Common fig</name>
    <dbReference type="NCBI Taxonomy" id="3494"/>
    <lineage>
        <taxon>Eukaryota</taxon>
        <taxon>Viridiplantae</taxon>
        <taxon>Streptophyta</taxon>
        <taxon>Embryophyta</taxon>
        <taxon>Tracheophyta</taxon>
        <taxon>Spermatophyta</taxon>
        <taxon>Magnoliopsida</taxon>
        <taxon>eudicotyledons</taxon>
        <taxon>Gunneridae</taxon>
        <taxon>Pentapetalae</taxon>
        <taxon>rosids</taxon>
        <taxon>fabids</taxon>
        <taxon>Rosales</taxon>
        <taxon>Moraceae</taxon>
        <taxon>Ficeae</taxon>
        <taxon>Ficus</taxon>
    </lineage>
</organism>
<proteinExistence type="predicted"/>
<feature type="compositionally biased region" description="Basic and acidic residues" evidence="1">
    <location>
        <begin position="37"/>
        <end position="48"/>
    </location>
</feature>
<dbReference type="Gramene" id="FCD_00027718-RA">
    <property type="protein sequence ID" value="FCD_00027718-RA:cds"/>
    <property type="gene ID" value="FCD_00027718"/>
</dbReference>
<evidence type="ECO:0000256" key="1">
    <source>
        <dbReference type="SAM" id="MobiDB-lite"/>
    </source>
</evidence>